<evidence type="ECO:0000256" key="5">
    <source>
        <dbReference type="ARBA" id="ARBA00023136"/>
    </source>
</evidence>
<feature type="transmembrane region" description="Helical" evidence="6">
    <location>
        <begin position="310"/>
        <end position="330"/>
    </location>
</feature>
<feature type="transmembrane region" description="Helical" evidence="6">
    <location>
        <begin position="24"/>
        <end position="41"/>
    </location>
</feature>
<dbReference type="InterPro" id="IPR022791">
    <property type="entry name" value="L-PG_synthase/AglD"/>
</dbReference>
<dbReference type="AlphaFoldDB" id="A0A7X0IAL7"/>
<accession>A0A7X0IAL7</accession>
<gene>
    <name evidence="7" type="ORF">BJ992_000981</name>
</gene>
<dbReference type="Pfam" id="PF03706">
    <property type="entry name" value="LPG_synthase_TM"/>
    <property type="match status" value="1"/>
</dbReference>
<dbReference type="GO" id="GO:0005886">
    <property type="term" value="C:plasma membrane"/>
    <property type="evidence" value="ECO:0007669"/>
    <property type="project" value="UniProtKB-SubCell"/>
</dbReference>
<dbReference type="PANTHER" id="PTHR39087">
    <property type="entry name" value="UPF0104 MEMBRANE PROTEIN MJ1595"/>
    <property type="match status" value="1"/>
</dbReference>
<evidence type="ECO:0000256" key="2">
    <source>
        <dbReference type="ARBA" id="ARBA00022475"/>
    </source>
</evidence>
<feature type="transmembrane region" description="Helical" evidence="6">
    <location>
        <begin position="134"/>
        <end position="161"/>
    </location>
</feature>
<evidence type="ECO:0000256" key="4">
    <source>
        <dbReference type="ARBA" id="ARBA00022989"/>
    </source>
</evidence>
<reference evidence="7 8" key="1">
    <citation type="submission" date="2020-08" db="EMBL/GenBank/DDBJ databases">
        <title>Sequencing the genomes of 1000 actinobacteria strains.</title>
        <authorList>
            <person name="Klenk H.-P."/>
        </authorList>
    </citation>
    <scope>NUCLEOTIDE SEQUENCE [LARGE SCALE GENOMIC DNA]</scope>
    <source>
        <strain evidence="7 8">DSM 44936</strain>
    </source>
</reference>
<keyword evidence="2" id="KW-1003">Cell membrane</keyword>
<name>A0A7X0IAL7_9ACTN</name>
<feature type="transmembrane region" description="Helical" evidence="6">
    <location>
        <begin position="284"/>
        <end position="304"/>
    </location>
</feature>
<sequence>MPAQDLAVADPPDVAAPRRRYRRLIGRSAVFAAVVCVVVLFRDRLPDPAEVWGLITRADPMWLGVAVAAEAASMRAFATLLRHLLVAGGIHLSLPRAMAVTYARNAVSSSLPGGQILSVAYTTRQFRRVGASPAVIAATLVLTSVFSTLTFLALGVVALLAEPATRTTAMWVFAGAGSALALAVVFLPERRPRPARHGPRLTALLDAVCAARSAITLTRRDRLVLPAVALLNWLLDIACLAAVCAATGVSVGTHTVLLGYVAAKAAGVLALLPGGLGVTEIGMAATFAGAGLGLPAAAAVVAIYRLISYWAVLIVGWCAWLALNVSGTAARPGPPPSR</sequence>
<dbReference type="EMBL" id="JACHIU010000001">
    <property type="protein sequence ID" value="MBB6471550.1"/>
    <property type="molecule type" value="Genomic_DNA"/>
</dbReference>
<feature type="transmembrane region" description="Helical" evidence="6">
    <location>
        <begin position="223"/>
        <end position="249"/>
    </location>
</feature>
<comment type="subcellular location">
    <subcellularLocation>
        <location evidence="1">Cell membrane</location>
        <topology evidence="1">Multi-pass membrane protein</topology>
    </subcellularLocation>
</comment>
<dbReference type="PANTHER" id="PTHR39087:SF2">
    <property type="entry name" value="UPF0104 MEMBRANE PROTEIN MJ1595"/>
    <property type="match status" value="1"/>
</dbReference>
<dbReference type="NCBIfam" id="TIGR00374">
    <property type="entry name" value="flippase-like domain"/>
    <property type="match status" value="1"/>
</dbReference>
<organism evidence="7 8">
    <name type="scientific">Sphaerisporangium rubeum</name>
    <dbReference type="NCBI Taxonomy" id="321317"/>
    <lineage>
        <taxon>Bacteria</taxon>
        <taxon>Bacillati</taxon>
        <taxon>Actinomycetota</taxon>
        <taxon>Actinomycetes</taxon>
        <taxon>Streptosporangiales</taxon>
        <taxon>Streptosporangiaceae</taxon>
        <taxon>Sphaerisporangium</taxon>
    </lineage>
</organism>
<dbReference type="RefSeq" id="WP_184978741.1">
    <property type="nucleotide sequence ID" value="NZ_BAAALO010000055.1"/>
</dbReference>
<evidence type="ECO:0000256" key="6">
    <source>
        <dbReference type="SAM" id="Phobius"/>
    </source>
</evidence>
<dbReference type="Proteomes" id="UP000555564">
    <property type="component" value="Unassembled WGS sequence"/>
</dbReference>
<evidence type="ECO:0000313" key="8">
    <source>
        <dbReference type="Proteomes" id="UP000555564"/>
    </source>
</evidence>
<comment type="caution">
    <text evidence="7">The sequence shown here is derived from an EMBL/GenBank/DDBJ whole genome shotgun (WGS) entry which is preliminary data.</text>
</comment>
<evidence type="ECO:0000256" key="1">
    <source>
        <dbReference type="ARBA" id="ARBA00004651"/>
    </source>
</evidence>
<keyword evidence="5 6" id="KW-0472">Membrane</keyword>
<evidence type="ECO:0000256" key="3">
    <source>
        <dbReference type="ARBA" id="ARBA00022692"/>
    </source>
</evidence>
<keyword evidence="8" id="KW-1185">Reference proteome</keyword>
<feature type="transmembrane region" description="Helical" evidence="6">
    <location>
        <begin position="167"/>
        <end position="187"/>
    </location>
</feature>
<keyword evidence="3 6" id="KW-0812">Transmembrane</keyword>
<proteinExistence type="predicted"/>
<evidence type="ECO:0000313" key="7">
    <source>
        <dbReference type="EMBL" id="MBB6471550.1"/>
    </source>
</evidence>
<protein>
    <submittedName>
        <fullName evidence="7">Uncharacterized protein</fullName>
    </submittedName>
</protein>
<keyword evidence="4 6" id="KW-1133">Transmembrane helix</keyword>